<dbReference type="Pfam" id="PF00072">
    <property type="entry name" value="Response_reg"/>
    <property type="match status" value="1"/>
</dbReference>
<dbReference type="PROSITE" id="PS50110">
    <property type="entry name" value="RESPONSE_REGULATORY"/>
    <property type="match status" value="1"/>
</dbReference>
<dbReference type="InterPro" id="IPR050595">
    <property type="entry name" value="Bact_response_regulator"/>
</dbReference>
<dbReference type="OrthoDB" id="9789181at2"/>
<dbReference type="GO" id="GO:0000160">
    <property type="term" value="P:phosphorelay signal transduction system"/>
    <property type="evidence" value="ECO:0007669"/>
    <property type="project" value="InterPro"/>
</dbReference>
<name>A0A1M6MY92_9FLAO</name>
<gene>
    <name evidence="4" type="ORF">SAMN04488007_1811</name>
</gene>
<dbReference type="InterPro" id="IPR001789">
    <property type="entry name" value="Sig_transdc_resp-reg_receiver"/>
</dbReference>
<dbReference type="CDD" id="cd17574">
    <property type="entry name" value="REC_OmpR"/>
    <property type="match status" value="1"/>
</dbReference>
<evidence type="ECO:0000256" key="2">
    <source>
        <dbReference type="PROSITE-ProRule" id="PRU00169"/>
    </source>
</evidence>
<dbReference type="EMBL" id="FQZX01000001">
    <property type="protein sequence ID" value="SHJ88481.1"/>
    <property type="molecule type" value="Genomic_DNA"/>
</dbReference>
<proteinExistence type="predicted"/>
<reference evidence="5" key="1">
    <citation type="submission" date="2016-11" db="EMBL/GenBank/DDBJ databases">
        <authorList>
            <person name="Varghese N."/>
            <person name="Submissions S."/>
        </authorList>
    </citation>
    <scope>NUCLEOTIDE SEQUENCE [LARGE SCALE GENOMIC DNA]</scope>
    <source>
        <strain evidence="5">DSM 16478</strain>
    </source>
</reference>
<dbReference type="InterPro" id="IPR011006">
    <property type="entry name" value="CheY-like_superfamily"/>
</dbReference>
<evidence type="ECO:0000313" key="4">
    <source>
        <dbReference type="EMBL" id="SHJ88481.1"/>
    </source>
</evidence>
<dbReference type="STRING" id="228958.SAMN04488007_1811"/>
<evidence type="ECO:0000256" key="1">
    <source>
        <dbReference type="ARBA" id="ARBA00022553"/>
    </source>
</evidence>
<evidence type="ECO:0000313" key="5">
    <source>
        <dbReference type="Proteomes" id="UP000184314"/>
    </source>
</evidence>
<sequence length="128" mass="14292">MISILIIEDNNDIRENTSELLELEGYATLTASNGKIGLEKIISNVPDLILCDLRMPEMDGFTVLSHLGHYPHLKRIPFVFFSAKSEKLEIKTGIDAGADGYLVKPFELEDLLTIIEKCIIKVKSSSLQ</sequence>
<feature type="domain" description="Response regulatory" evidence="3">
    <location>
        <begin position="3"/>
        <end position="119"/>
    </location>
</feature>
<dbReference type="RefSeq" id="WP_073243179.1">
    <property type="nucleotide sequence ID" value="NZ_FQZX01000001.1"/>
</dbReference>
<dbReference type="PANTHER" id="PTHR44591">
    <property type="entry name" value="STRESS RESPONSE REGULATOR PROTEIN 1"/>
    <property type="match status" value="1"/>
</dbReference>
<keyword evidence="5" id="KW-1185">Reference proteome</keyword>
<protein>
    <submittedName>
        <fullName evidence="4">Response regulator receiver domain-containing protein</fullName>
    </submittedName>
</protein>
<accession>A0A1M6MY92</accession>
<dbReference type="SMART" id="SM00448">
    <property type="entry name" value="REC"/>
    <property type="match status" value="1"/>
</dbReference>
<organism evidence="4 5">
    <name type="scientific">Maribacter aquivivus</name>
    <dbReference type="NCBI Taxonomy" id="228958"/>
    <lineage>
        <taxon>Bacteria</taxon>
        <taxon>Pseudomonadati</taxon>
        <taxon>Bacteroidota</taxon>
        <taxon>Flavobacteriia</taxon>
        <taxon>Flavobacteriales</taxon>
        <taxon>Flavobacteriaceae</taxon>
        <taxon>Maribacter</taxon>
    </lineage>
</organism>
<dbReference type="AlphaFoldDB" id="A0A1M6MY92"/>
<evidence type="ECO:0000259" key="3">
    <source>
        <dbReference type="PROSITE" id="PS50110"/>
    </source>
</evidence>
<dbReference type="Proteomes" id="UP000184314">
    <property type="component" value="Unassembled WGS sequence"/>
</dbReference>
<dbReference type="Gene3D" id="3.40.50.2300">
    <property type="match status" value="1"/>
</dbReference>
<keyword evidence="1 2" id="KW-0597">Phosphoprotein</keyword>
<dbReference type="SUPFAM" id="SSF52172">
    <property type="entry name" value="CheY-like"/>
    <property type="match status" value="1"/>
</dbReference>
<dbReference type="PANTHER" id="PTHR44591:SF3">
    <property type="entry name" value="RESPONSE REGULATORY DOMAIN-CONTAINING PROTEIN"/>
    <property type="match status" value="1"/>
</dbReference>
<feature type="modified residue" description="4-aspartylphosphate" evidence="2">
    <location>
        <position position="52"/>
    </location>
</feature>